<evidence type="ECO:0000256" key="2">
    <source>
        <dbReference type="ARBA" id="ARBA00022679"/>
    </source>
</evidence>
<proteinExistence type="inferred from homology"/>
<dbReference type="InterPro" id="IPR002213">
    <property type="entry name" value="UDP_glucos_trans"/>
</dbReference>
<dbReference type="GO" id="GO:0016757">
    <property type="term" value="F:glycosyltransferase activity"/>
    <property type="evidence" value="ECO:0007669"/>
    <property type="project" value="UniProtKB-KW"/>
</dbReference>
<sequence>MAPAAAEQSKSKLRILLMPFFATSHILPITDLAFHLAAARPDVVEAIVATTHANASIIHSALARREPSIHAAKVKVTTYAFPAVDGLPPGVENMSTVAAADGWRLEAAAATESTMRPAQERLIREISPDAIVSDLHFFGWISAIAAELGIPCPLFSVVGIFPTLATWRLALLGRVKDAPPGGSVTIPEFPGPEISLPVTEMSDFLRNPPVFDPELGAQYMMLLKSSGFIANTFVDLEREYCESFDGCGYAKRTYCVGPLALPMPPPAAASAPDRSACLEWLDTMATHSVVYLCFGSLTNFSEAQLDELALGLEGSGVPFLWVVRVKKTWEPPAGWKDRVGSRGMLVTGWAPQTDILQHPSVGAFVTQCGWNSVLETIAAGVPVLTWPMLFEQFITERFMTRAISIGERLWPEGAGVRSTKYEEHELVPAKAIAQSVAKFMERGGAAEAARKRVKELSPKAHAAIAEGGTSRRDVHQLIDDFMAARASAVGTTSS</sequence>
<evidence type="ECO:0000313" key="5">
    <source>
        <dbReference type="EMBL" id="CAL4931640.1"/>
    </source>
</evidence>
<evidence type="ECO:0000256" key="3">
    <source>
        <dbReference type="RuleBase" id="RU003718"/>
    </source>
</evidence>
<evidence type="ECO:0000313" key="6">
    <source>
        <dbReference type="Proteomes" id="UP001497457"/>
    </source>
</evidence>
<organism evidence="5 6">
    <name type="scientific">Urochloa decumbens</name>
    <dbReference type="NCBI Taxonomy" id="240449"/>
    <lineage>
        <taxon>Eukaryota</taxon>
        <taxon>Viridiplantae</taxon>
        <taxon>Streptophyta</taxon>
        <taxon>Embryophyta</taxon>
        <taxon>Tracheophyta</taxon>
        <taxon>Spermatophyta</taxon>
        <taxon>Magnoliopsida</taxon>
        <taxon>Liliopsida</taxon>
        <taxon>Poales</taxon>
        <taxon>Poaceae</taxon>
        <taxon>PACMAD clade</taxon>
        <taxon>Panicoideae</taxon>
        <taxon>Panicodae</taxon>
        <taxon>Paniceae</taxon>
        <taxon>Melinidinae</taxon>
        <taxon>Urochloa</taxon>
    </lineage>
</organism>
<evidence type="ECO:0000256" key="4">
    <source>
        <dbReference type="RuleBase" id="RU362057"/>
    </source>
</evidence>
<gene>
    <name evidence="5" type="ORF">URODEC1_LOCUS27161</name>
</gene>
<evidence type="ECO:0000256" key="1">
    <source>
        <dbReference type="ARBA" id="ARBA00009995"/>
    </source>
</evidence>
<protein>
    <recommendedName>
        <fullName evidence="4">Glycosyltransferase</fullName>
        <ecNumber evidence="4">2.4.1.-</ecNumber>
    </recommendedName>
</protein>
<dbReference type="InterPro" id="IPR035595">
    <property type="entry name" value="UDP_glycos_trans_CS"/>
</dbReference>
<keyword evidence="3" id="KW-0328">Glycosyltransferase</keyword>
<dbReference type="EMBL" id="OZ075125">
    <property type="protein sequence ID" value="CAL4931640.1"/>
    <property type="molecule type" value="Genomic_DNA"/>
</dbReference>
<dbReference type="Gene3D" id="3.40.50.2000">
    <property type="entry name" value="Glycogen Phosphorylase B"/>
    <property type="match status" value="2"/>
</dbReference>
<dbReference type="AlphaFoldDB" id="A0ABC8XS11"/>
<reference evidence="5 6" key="2">
    <citation type="submission" date="2024-10" db="EMBL/GenBank/DDBJ databases">
        <authorList>
            <person name="Ryan C."/>
        </authorList>
    </citation>
    <scope>NUCLEOTIDE SEQUENCE [LARGE SCALE GENOMIC DNA]</scope>
</reference>
<keyword evidence="6" id="KW-1185">Reference proteome</keyword>
<dbReference type="PROSITE" id="PS00375">
    <property type="entry name" value="UDPGT"/>
    <property type="match status" value="1"/>
</dbReference>
<dbReference type="CDD" id="cd03784">
    <property type="entry name" value="GT1_Gtf-like"/>
    <property type="match status" value="1"/>
</dbReference>
<dbReference type="FunFam" id="3.40.50.2000:FF:000063">
    <property type="entry name" value="Glycosyltransferase"/>
    <property type="match status" value="1"/>
</dbReference>
<dbReference type="PANTHER" id="PTHR48047">
    <property type="entry name" value="GLYCOSYLTRANSFERASE"/>
    <property type="match status" value="1"/>
</dbReference>
<dbReference type="PANTHER" id="PTHR48047:SF19">
    <property type="entry name" value="GLYCOSYLTRANSFERASE"/>
    <property type="match status" value="1"/>
</dbReference>
<name>A0ABC8XS11_9POAL</name>
<dbReference type="Proteomes" id="UP001497457">
    <property type="component" value="Chromosome 15b"/>
</dbReference>
<dbReference type="EC" id="2.4.1.-" evidence="4"/>
<accession>A0ABC8XS11</accession>
<dbReference type="Pfam" id="PF00201">
    <property type="entry name" value="UDPGT"/>
    <property type="match status" value="1"/>
</dbReference>
<reference evidence="6" key="1">
    <citation type="submission" date="2024-06" db="EMBL/GenBank/DDBJ databases">
        <authorList>
            <person name="Ryan C."/>
        </authorList>
    </citation>
    <scope>NUCLEOTIDE SEQUENCE [LARGE SCALE GENOMIC DNA]</scope>
</reference>
<keyword evidence="2 3" id="KW-0808">Transferase</keyword>
<comment type="similarity">
    <text evidence="1 3">Belongs to the UDP-glycosyltransferase family.</text>
</comment>
<dbReference type="SUPFAM" id="SSF53756">
    <property type="entry name" value="UDP-Glycosyltransferase/glycogen phosphorylase"/>
    <property type="match status" value="1"/>
</dbReference>